<evidence type="ECO:0000313" key="11">
    <source>
        <dbReference type="Proteomes" id="UP001237642"/>
    </source>
</evidence>
<protein>
    <recommendedName>
        <fullName evidence="6">Prolyl endopeptidase</fullName>
        <ecNumber evidence="6">3.4.21.-</ecNumber>
    </recommendedName>
</protein>
<dbReference type="Gene3D" id="2.130.10.120">
    <property type="entry name" value="Prolyl oligopeptidase, N-terminal domain"/>
    <property type="match status" value="1"/>
</dbReference>
<comment type="function">
    <text evidence="5">Serine peptidase whose precise substrate specificity remains unclear. Does not cleave peptides after a arginine or lysine residue. Regulates trans-Golgi network morphology and sorting by regulating the membrane binding of the AP-1 complex. May play a role in the regulation of synaptic vesicle exocytosis.</text>
</comment>
<evidence type="ECO:0000256" key="1">
    <source>
        <dbReference type="ARBA" id="ARBA00005228"/>
    </source>
</evidence>
<dbReference type="InterPro" id="IPR029058">
    <property type="entry name" value="AB_hydrolase_fold"/>
</dbReference>
<dbReference type="GO" id="GO:0004252">
    <property type="term" value="F:serine-type endopeptidase activity"/>
    <property type="evidence" value="ECO:0007669"/>
    <property type="project" value="UniProtKB-UniRule"/>
</dbReference>
<reference evidence="10" key="2">
    <citation type="submission" date="2023-05" db="EMBL/GenBank/DDBJ databases">
        <authorList>
            <person name="Schelkunov M.I."/>
        </authorList>
    </citation>
    <scope>NUCLEOTIDE SEQUENCE</scope>
    <source>
        <strain evidence="10">Hsosn_3</strain>
        <tissue evidence="10">Leaf</tissue>
    </source>
</reference>
<dbReference type="GO" id="GO:0009507">
    <property type="term" value="C:chloroplast"/>
    <property type="evidence" value="ECO:0007669"/>
    <property type="project" value="TreeGrafter"/>
</dbReference>
<keyword evidence="4 6" id="KW-0720">Serine protease</keyword>
<dbReference type="AlphaFoldDB" id="A0AAD8H694"/>
<dbReference type="SUPFAM" id="SSF50993">
    <property type="entry name" value="Peptidase/esterase 'gauge' domain"/>
    <property type="match status" value="1"/>
</dbReference>
<evidence type="ECO:0000256" key="5">
    <source>
        <dbReference type="ARBA" id="ARBA00045448"/>
    </source>
</evidence>
<feature type="compositionally biased region" description="Polar residues" evidence="7">
    <location>
        <begin position="39"/>
        <end position="49"/>
    </location>
</feature>
<accession>A0AAD8H694</accession>
<dbReference type="PANTHER" id="PTHR11757">
    <property type="entry name" value="PROTEASE FAMILY S9A OLIGOPEPTIDASE"/>
    <property type="match status" value="1"/>
</dbReference>
<evidence type="ECO:0000259" key="8">
    <source>
        <dbReference type="Pfam" id="PF00326"/>
    </source>
</evidence>
<feature type="domain" description="Peptidase S9A N-terminal" evidence="9">
    <location>
        <begin position="53"/>
        <end position="473"/>
    </location>
</feature>
<proteinExistence type="inferred from homology"/>
<evidence type="ECO:0000256" key="7">
    <source>
        <dbReference type="SAM" id="MobiDB-lite"/>
    </source>
</evidence>
<dbReference type="EC" id="3.4.21.-" evidence="6"/>
<feature type="domain" description="Peptidase S9 prolyl oligopeptidase catalytic" evidence="8">
    <location>
        <begin position="580"/>
        <end position="793"/>
    </location>
</feature>
<dbReference type="Proteomes" id="UP001237642">
    <property type="component" value="Unassembled WGS sequence"/>
</dbReference>
<dbReference type="GO" id="GO:0006508">
    <property type="term" value="P:proteolysis"/>
    <property type="evidence" value="ECO:0007669"/>
    <property type="project" value="UniProtKB-KW"/>
</dbReference>
<dbReference type="PRINTS" id="PR00862">
    <property type="entry name" value="PROLIGOPTASE"/>
</dbReference>
<dbReference type="SUPFAM" id="SSF53474">
    <property type="entry name" value="alpha/beta-Hydrolases"/>
    <property type="match status" value="1"/>
</dbReference>
<comment type="similarity">
    <text evidence="1 6">Belongs to the peptidase S9A family.</text>
</comment>
<dbReference type="Pfam" id="PF00326">
    <property type="entry name" value="Peptidase_S9"/>
    <property type="match status" value="1"/>
</dbReference>
<dbReference type="InterPro" id="IPR051543">
    <property type="entry name" value="Serine_Peptidase_S9A"/>
</dbReference>
<dbReference type="PANTHER" id="PTHR11757:SF12">
    <property type="entry name" value="PROLYL ENDOPEPTIDASE"/>
    <property type="match status" value="1"/>
</dbReference>
<evidence type="ECO:0000313" key="10">
    <source>
        <dbReference type="EMBL" id="KAK1361972.1"/>
    </source>
</evidence>
<dbReference type="EMBL" id="JAUIZM010000010">
    <property type="protein sequence ID" value="KAK1361972.1"/>
    <property type="molecule type" value="Genomic_DNA"/>
</dbReference>
<evidence type="ECO:0000256" key="2">
    <source>
        <dbReference type="ARBA" id="ARBA00022670"/>
    </source>
</evidence>
<dbReference type="Pfam" id="PF02897">
    <property type="entry name" value="Peptidase_S9_N"/>
    <property type="match status" value="1"/>
</dbReference>
<comment type="caution">
    <text evidence="10">The sequence shown here is derived from an EMBL/GenBank/DDBJ whole genome shotgun (WGS) entry which is preliminary data.</text>
</comment>
<evidence type="ECO:0000259" key="9">
    <source>
        <dbReference type="Pfam" id="PF02897"/>
    </source>
</evidence>
<reference evidence="10" key="1">
    <citation type="submission" date="2023-02" db="EMBL/GenBank/DDBJ databases">
        <title>Genome of toxic invasive species Heracleum sosnowskyi carries increased number of genes despite the absence of recent whole-genome duplications.</title>
        <authorList>
            <person name="Schelkunov M."/>
            <person name="Shtratnikova V."/>
            <person name="Makarenko M."/>
            <person name="Klepikova A."/>
            <person name="Omelchenko D."/>
            <person name="Novikova G."/>
            <person name="Obukhova E."/>
            <person name="Bogdanov V."/>
            <person name="Penin A."/>
            <person name="Logacheva M."/>
        </authorList>
    </citation>
    <scope>NUCLEOTIDE SEQUENCE</scope>
    <source>
        <strain evidence="10">Hsosn_3</strain>
        <tissue evidence="10">Leaf</tissue>
    </source>
</reference>
<gene>
    <name evidence="10" type="ORF">POM88_046446</name>
</gene>
<dbReference type="InterPro" id="IPR023302">
    <property type="entry name" value="Pept_S9A_N"/>
</dbReference>
<evidence type="ECO:0000256" key="4">
    <source>
        <dbReference type="ARBA" id="ARBA00022825"/>
    </source>
</evidence>
<keyword evidence="11" id="KW-1185">Reference proteome</keyword>
<organism evidence="10 11">
    <name type="scientific">Heracleum sosnowskyi</name>
    <dbReference type="NCBI Taxonomy" id="360622"/>
    <lineage>
        <taxon>Eukaryota</taxon>
        <taxon>Viridiplantae</taxon>
        <taxon>Streptophyta</taxon>
        <taxon>Embryophyta</taxon>
        <taxon>Tracheophyta</taxon>
        <taxon>Spermatophyta</taxon>
        <taxon>Magnoliopsida</taxon>
        <taxon>eudicotyledons</taxon>
        <taxon>Gunneridae</taxon>
        <taxon>Pentapetalae</taxon>
        <taxon>asterids</taxon>
        <taxon>campanulids</taxon>
        <taxon>Apiales</taxon>
        <taxon>Apiaceae</taxon>
        <taxon>Apioideae</taxon>
        <taxon>apioid superclade</taxon>
        <taxon>Tordylieae</taxon>
        <taxon>Tordyliinae</taxon>
        <taxon>Heracleum</taxon>
    </lineage>
</organism>
<name>A0AAD8H694_9APIA</name>
<evidence type="ECO:0000256" key="3">
    <source>
        <dbReference type="ARBA" id="ARBA00022801"/>
    </source>
</evidence>
<evidence type="ECO:0000256" key="6">
    <source>
        <dbReference type="RuleBase" id="RU368024"/>
    </source>
</evidence>
<sequence length="800" mass="90321">MISPASLYTAGKSLKKTKLSSIFFLFSITPSSPFSSSCKTHQNVHQTPLSEPPPVPKKVPSEVSAHGVTWQDPYHWMKQTNDPDFINYLHQEISYADAFMDDTKTLQQSLYSEMIARIPSKISTPPERWGPWFYYQYIPEGKEYPVLCRKLATEKNGWVQTVLNYVMKELWNVQILLDWNEIAEQYGYVHVGTCRVSPNHNYLAFTLDITGAERFMLQVKNLSNGVLENLRVDDVVSLAWAQDGCMLFYTVSDENQRPHRVHYCKMGQNPINKFTLYTETDSSFCVDITSTKDGKFITVYVIDATNPQGVLHKVHRRIPGVQYFLEHHHGFFYALTNQLPRGNNILSTGNYYLIRCRVQDVQEAKWETIVVPSEDISIHDMDIFNEHLVLFLNRNGVPQICSIKLPVDDCFKKEMKIDDLNPWYFPLPSDLCEIVPGSNHDFKSSQYRAVISSPVIPDVIVDYDMSRHTFSIVHQDVVLDNNTSSKSKSCSITCKRDGFEFLNTRSEGSEDVIYNEGQKWSNFSDAYCCEKREVVSYDGTRIPLTILYSHKAHHKGQSPGLLQGYGAYGQVLDKSWSADRLSLLDRGWVVAFADVRGGGGADPSWHKSGSGLYKSNSIADFVSCAEYLIREGYVHKYQLGAFGGSAGGLLVGAVVNSHPQLFRAVILKVPFLDICNTLLDPSLPLTVLDYEEFGNPQIQSQFQSIFSYSPYDNVPTGVCCPAMLVTASFNDSRVGVWEPAKWVAKVRENACPDCSRAVILKTDMKGGHFGEGGLYSQCEESAYEYAFLVKAMGLMDTDCK</sequence>
<dbReference type="InterPro" id="IPR001375">
    <property type="entry name" value="Peptidase_S9_cat"/>
</dbReference>
<dbReference type="InterPro" id="IPR002470">
    <property type="entry name" value="Peptidase_S9A"/>
</dbReference>
<keyword evidence="2 6" id="KW-0645">Protease</keyword>
<keyword evidence="3 6" id="KW-0378">Hydrolase</keyword>
<feature type="region of interest" description="Disordered" evidence="7">
    <location>
        <begin position="39"/>
        <end position="61"/>
    </location>
</feature>
<dbReference type="Gene3D" id="3.40.50.1820">
    <property type="entry name" value="alpha/beta hydrolase"/>
    <property type="match status" value="2"/>
</dbReference>